<protein>
    <submittedName>
        <fullName evidence="6">Cytochrome P450</fullName>
    </submittedName>
</protein>
<evidence type="ECO:0000256" key="5">
    <source>
        <dbReference type="SAM" id="Phobius"/>
    </source>
</evidence>
<dbReference type="EMBL" id="JAULSR010000002">
    <property type="protein sequence ID" value="KAK0630392.1"/>
    <property type="molecule type" value="Genomic_DNA"/>
</dbReference>
<evidence type="ECO:0000313" key="6">
    <source>
        <dbReference type="EMBL" id="KAK0630392.1"/>
    </source>
</evidence>
<evidence type="ECO:0000256" key="1">
    <source>
        <dbReference type="ARBA" id="ARBA00010617"/>
    </source>
</evidence>
<dbReference type="InterPro" id="IPR001128">
    <property type="entry name" value="Cyt_P450"/>
</dbReference>
<keyword evidence="5" id="KW-0472">Membrane</keyword>
<dbReference type="GO" id="GO:0020037">
    <property type="term" value="F:heme binding"/>
    <property type="evidence" value="ECO:0007669"/>
    <property type="project" value="InterPro"/>
</dbReference>
<dbReference type="PRINTS" id="PR00463">
    <property type="entry name" value="EP450I"/>
</dbReference>
<sequence length="408" mass="45663">MIARCGTSLQLLLVTLTINYTFLVIWCIWIYPRFFHPLRNFPAQRYTLNDGIILLQGHGNSLLLTKLIPYAGVLVSHPYYFAKWDCVCSFLRPILGDGLVVVEGEQHKFLRKNTMPAFKFGRLKELYPMMWEKAVMLSETLKERVAAGESTIDMGVWASKVTLDIIGVAGLGRELNALKSPDDPLLKQFAELVKPNKAKFIYFFLTSLFPPSLVHKLPLKSKNFTESELVDQLLTFLAAGHETIFSVFTWATHLLATHPEAQAKLRAEVTAALPQYPNPSLSSSSAPSTDNISSILERLPYLNGVMHEALRLYLTIPITVRVATQDTTLAGHPVAKGTELILSPWLVNRYTEIWGADAAEFRPERWIDVGPVTGNEKPNNTGGVASNYGQMTFFAWAAELYWAGVCKD</sequence>
<evidence type="ECO:0000256" key="4">
    <source>
        <dbReference type="ARBA" id="ARBA00023004"/>
    </source>
</evidence>
<dbReference type="GO" id="GO:0016705">
    <property type="term" value="F:oxidoreductase activity, acting on paired donors, with incorporation or reduction of molecular oxygen"/>
    <property type="evidence" value="ECO:0007669"/>
    <property type="project" value="InterPro"/>
</dbReference>
<dbReference type="GO" id="GO:0004497">
    <property type="term" value="F:monooxygenase activity"/>
    <property type="evidence" value="ECO:0007669"/>
    <property type="project" value="InterPro"/>
</dbReference>
<comment type="caution">
    <text evidence="6">The sequence shown here is derived from an EMBL/GenBank/DDBJ whole genome shotgun (WGS) entry which is preliminary data.</text>
</comment>
<dbReference type="AlphaFoldDB" id="A0AA39XAK2"/>
<reference evidence="6" key="1">
    <citation type="submission" date="2023-06" db="EMBL/GenBank/DDBJ databases">
        <title>Genome-scale phylogeny and comparative genomics of the fungal order Sordariales.</title>
        <authorList>
            <consortium name="Lawrence Berkeley National Laboratory"/>
            <person name="Hensen N."/>
            <person name="Bonometti L."/>
            <person name="Westerberg I."/>
            <person name="Brannstrom I.O."/>
            <person name="Guillou S."/>
            <person name="Cros-Aarteil S."/>
            <person name="Calhoun S."/>
            <person name="Haridas S."/>
            <person name="Kuo A."/>
            <person name="Mondo S."/>
            <person name="Pangilinan J."/>
            <person name="Riley R."/>
            <person name="LaButti K."/>
            <person name="Andreopoulos B."/>
            <person name="Lipzen A."/>
            <person name="Chen C."/>
            <person name="Yanf M."/>
            <person name="Daum C."/>
            <person name="Ng V."/>
            <person name="Clum A."/>
            <person name="Steindorff A."/>
            <person name="Ohm R."/>
            <person name="Martin F."/>
            <person name="Silar P."/>
            <person name="Natvig D."/>
            <person name="Lalanne C."/>
            <person name="Gautier V."/>
            <person name="Ament-velasquez S.L."/>
            <person name="Kruys A."/>
            <person name="Hutchinson M.I."/>
            <person name="Powell A.J."/>
            <person name="Barry K."/>
            <person name="Miller A.N."/>
            <person name="Grigoriev I.V."/>
            <person name="Debuchy R."/>
            <person name="Gladieux P."/>
            <person name="Thoren M.H."/>
            <person name="Johannesson H."/>
        </authorList>
    </citation>
    <scope>NUCLEOTIDE SEQUENCE</scope>
    <source>
        <strain evidence="6">SMH3391-2</strain>
    </source>
</reference>
<dbReference type="InterPro" id="IPR002401">
    <property type="entry name" value="Cyt_P450_E_grp-I"/>
</dbReference>
<dbReference type="InterPro" id="IPR036396">
    <property type="entry name" value="Cyt_P450_sf"/>
</dbReference>
<dbReference type="InterPro" id="IPR050121">
    <property type="entry name" value="Cytochrome_P450_monoxygenase"/>
</dbReference>
<proteinExistence type="inferred from homology"/>
<dbReference type="Pfam" id="PF00067">
    <property type="entry name" value="p450"/>
    <property type="match status" value="2"/>
</dbReference>
<keyword evidence="5" id="KW-0812">Transmembrane</keyword>
<keyword evidence="3" id="KW-0479">Metal-binding</keyword>
<name>A0AA39XAK2_9PEZI</name>
<gene>
    <name evidence="6" type="ORF">B0T17DRAFT_636414</name>
</gene>
<keyword evidence="2" id="KW-0349">Heme</keyword>
<evidence type="ECO:0000313" key="7">
    <source>
        <dbReference type="Proteomes" id="UP001174934"/>
    </source>
</evidence>
<dbReference type="PANTHER" id="PTHR24305:SF166">
    <property type="entry name" value="CYTOCHROME P450 12A4, MITOCHONDRIAL-RELATED"/>
    <property type="match status" value="1"/>
</dbReference>
<evidence type="ECO:0000256" key="2">
    <source>
        <dbReference type="ARBA" id="ARBA00022617"/>
    </source>
</evidence>
<comment type="similarity">
    <text evidence="1">Belongs to the cytochrome P450 family.</text>
</comment>
<dbReference type="Gene3D" id="1.10.630.10">
    <property type="entry name" value="Cytochrome P450"/>
    <property type="match status" value="2"/>
</dbReference>
<accession>A0AA39XAK2</accession>
<keyword evidence="4" id="KW-0408">Iron</keyword>
<dbReference type="GO" id="GO:0005506">
    <property type="term" value="F:iron ion binding"/>
    <property type="evidence" value="ECO:0007669"/>
    <property type="project" value="InterPro"/>
</dbReference>
<organism evidence="6 7">
    <name type="scientific">Bombardia bombarda</name>
    <dbReference type="NCBI Taxonomy" id="252184"/>
    <lineage>
        <taxon>Eukaryota</taxon>
        <taxon>Fungi</taxon>
        <taxon>Dikarya</taxon>
        <taxon>Ascomycota</taxon>
        <taxon>Pezizomycotina</taxon>
        <taxon>Sordariomycetes</taxon>
        <taxon>Sordariomycetidae</taxon>
        <taxon>Sordariales</taxon>
        <taxon>Lasiosphaeriaceae</taxon>
        <taxon>Bombardia</taxon>
    </lineage>
</organism>
<dbReference type="Proteomes" id="UP001174934">
    <property type="component" value="Unassembled WGS sequence"/>
</dbReference>
<keyword evidence="7" id="KW-1185">Reference proteome</keyword>
<keyword evidence="5" id="KW-1133">Transmembrane helix</keyword>
<feature type="transmembrane region" description="Helical" evidence="5">
    <location>
        <begin position="12"/>
        <end position="31"/>
    </location>
</feature>
<evidence type="ECO:0000256" key="3">
    <source>
        <dbReference type="ARBA" id="ARBA00022723"/>
    </source>
</evidence>
<dbReference type="PANTHER" id="PTHR24305">
    <property type="entry name" value="CYTOCHROME P450"/>
    <property type="match status" value="1"/>
</dbReference>
<dbReference type="SUPFAM" id="SSF48264">
    <property type="entry name" value="Cytochrome P450"/>
    <property type="match status" value="1"/>
</dbReference>